<evidence type="ECO:0000256" key="10">
    <source>
        <dbReference type="ARBA" id="ARBA00022840"/>
    </source>
</evidence>
<keyword evidence="11 15" id="KW-0175">Coiled coil</keyword>
<evidence type="ECO:0000256" key="13">
    <source>
        <dbReference type="ARBA" id="ARBA00023242"/>
    </source>
</evidence>
<evidence type="ECO:0000256" key="14">
    <source>
        <dbReference type="ARBA" id="ARBA00023306"/>
    </source>
</evidence>
<dbReference type="GO" id="GO:0007062">
    <property type="term" value="P:sister chromatid cohesion"/>
    <property type="evidence" value="ECO:0007669"/>
    <property type="project" value="InterPro"/>
</dbReference>
<evidence type="ECO:0000256" key="5">
    <source>
        <dbReference type="ARBA" id="ARBA00022454"/>
    </source>
</evidence>
<dbReference type="FunFam" id="1.20.1060.20:FF:000001">
    <property type="entry name" value="Structural maintenance of chromosomes 1A"/>
    <property type="match status" value="1"/>
</dbReference>
<dbReference type="PANTHER" id="PTHR18937:SF170">
    <property type="entry name" value="STRUCTURAL MAINTENANCE OF CHROMOSOMES PROTEIN 1A"/>
    <property type="match status" value="1"/>
</dbReference>
<evidence type="ECO:0000313" key="18">
    <source>
        <dbReference type="Proteomes" id="UP000005207"/>
    </source>
</evidence>
<dbReference type="SUPFAM" id="SSF75553">
    <property type="entry name" value="Smc hinge domain"/>
    <property type="match status" value="1"/>
</dbReference>
<name>A0A669CI85_ORENI</name>
<dbReference type="Pfam" id="PF06470">
    <property type="entry name" value="SMC_hinge"/>
    <property type="match status" value="1"/>
</dbReference>
<dbReference type="AlphaFoldDB" id="A0A669CI85"/>
<gene>
    <name evidence="17" type="primary">SMC1A</name>
    <name evidence="17" type="synonym">smc1a</name>
</gene>
<keyword evidence="8" id="KW-0227">DNA damage</keyword>
<evidence type="ECO:0000256" key="2">
    <source>
        <dbReference type="ARBA" id="ARBA00004286"/>
    </source>
</evidence>
<protein>
    <recommendedName>
        <fullName evidence="4">Structural maintenance of chromosomes protein 1A</fullName>
    </recommendedName>
</protein>
<accession>A0A669CI85</accession>
<dbReference type="GO" id="GO:0051301">
    <property type="term" value="P:cell division"/>
    <property type="evidence" value="ECO:0007669"/>
    <property type="project" value="UniProtKB-KW"/>
</dbReference>
<evidence type="ECO:0000256" key="11">
    <source>
        <dbReference type="ARBA" id="ARBA00023054"/>
    </source>
</evidence>
<dbReference type="GO" id="GO:0016887">
    <property type="term" value="F:ATP hydrolysis activity"/>
    <property type="evidence" value="ECO:0007669"/>
    <property type="project" value="InterPro"/>
</dbReference>
<feature type="domain" description="SMC hinge" evidence="16">
    <location>
        <begin position="461"/>
        <end position="577"/>
    </location>
</feature>
<keyword evidence="12" id="KW-0234">DNA repair</keyword>
<keyword evidence="6" id="KW-0132">Cell division</keyword>
<evidence type="ECO:0000256" key="8">
    <source>
        <dbReference type="ARBA" id="ARBA00022763"/>
    </source>
</evidence>
<dbReference type="GeneTree" id="ENSGT00940000155614"/>
<dbReference type="GO" id="GO:0006281">
    <property type="term" value="P:DNA repair"/>
    <property type="evidence" value="ECO:0007669"/>
    <property type="project" value="UniProtKB-KW"/>
</dbReference>
<proteinExistence type="inferred from homology"/>
<dbReference type="SUPFAM" id="SSF52540">
    <property type="entry name" value="P-loop containing nucleoside triphosphate hydrolases"/>
    <property type="match status" value="1"/>
</dbReference>
<evidence type="ECO:0000256" key="4">
    <source>
        <dbReference type="ARBA" id="ARBA00017530"/>
    </source>
</evidence>
<feature type="coiled-coil region" evidence="15">
    <location>
        <begin position="696"/>
        <end position="873"/>
    </location>
</feature>
<dbReference type="FunFam" id="3.30.70.1620:FF:000001">
    <property type="entry name" value="Structural maintenance of chromosomes 1B"/>
    <property type="match status" value="1"/>
</dbReference>
<keyword evidence="7" id="KW-0547">Nucleotide-binding</keyword>
<dbReference type="Gene3D" id="3.30.70.1620">
    <property type="match status" value="1"/>
</dbReference>
<keyword evidence="9" id="KW-0498">Mitosis</keyword>
<dbReference type="PANTHER" id="PTHR18937">
    <property type="entry name" value="STRUCTURAL MAINTENANCE OF CHROMOSOMES SMC FAMILY MEMBER"/>
    <property type="match status" value="1"/>
</dbReference>
<dbReference type="PIRSF" id="PIRSF005719">
    <property type="entry name" value="SMC"/>
    <property type="match status" value="1"/>
</dbReference>
<dbReference type="Proteomes" id="UP000005207">
    <property type="component" value="Linkage group LG20"/>
</dbReference>
<evidence type="ECO:0000256" key="12">
    <source>
        <dbReference type="ARBA" id="ARBA00023204"/>
    </source>
</evidence>
<dbReference type="InterPro" id="IPR027417">
    <property type="entry name" value="P-loop_NTPase"/>
</dbReference>
<dbReference type="GO" id="GO:0003677">
    <property type="term" value="F:DNA binding"/>
    <property type="evidence" value="ECO:0007669"/>
    <property type="project" value="TreeGrafter"/>
</dbReference>
<dbReference type="InterPro" id="IPR036277">
    <property type="entry name" value="SMC_hinge_sf"/>
</dbReference>
<keyword evidence="14" id="KW-0131">Cell cycle</keyword>
<keyword evidence="13" id="KW-0539">Nucleus</keyword>
<dbReference type="SMART" id="SM00968">
    <property type="entry name" value="SMC_hinge"/>
    <property type="match status" value="1"/>
</dbReference>
<evidence type="ECO:0000256" key="1">
    <source>
        <dbReference type="ARBA" id="ARBA00004123"/>
    </source>
</evidence>
<dbReference type="GO" id="GO:0030893">
    <property type="term" value="C:meiotic cohesin complex"/>
    <property type="evidence" value="ECO:0007669"/>
    <property type="project" value="TreeGrafter"/>
</dbReference>
<dbReference type="GO" id="GO:0005654">
    <property type="term" value="C:nucleoplasm"/>
    <property type="evidence" value="ECO:0007669"/>
    <property type="project" value="UniProtKB-ARBA"/>
</dbReference>
<dbReference type="CDD" id="cd03275">
    <property type="entry name" value="ABC_SMC1_euk"/>
    <property type="match status" value="1"/>
</dbReference>
<dbReference type="Pfam" id="PF02463">
    <property type="entry name" value="SMC_N"/>
    <property type="match status" value="2"/>
</dbReference>
<evidence type="ECO:0000313" key="17">
    <source>
        <dbReference type="Ensembl" id="ENSONIP00000047604.1"/>
    </source>
</evidence>
<keyword evidence="10" id="KW-0067">ATP-binding</keyword>
<evidence type="ECO:0000256" key="7">
    <source>
        <dbReference type="ARBA" id="ARBA00022741"/>
    </source>
</evidence>
<evidence type="ECO:0000256" key="9">
    <source>
        <dbReference type="ARBA" id="ARBA00022776"/>
    </source>
</evidence>
<dbReference type="Ensembl" id="ENSONIT00000062591.1">
    <property type="protein sequence ID" value="ENSONIP00000047604.1"/>
    <property type="gene ID" value="ENSONIG00000012052.2"/>
</dbReference>
<dbReference type="InterPro" id="IPR003395">
    <property type="entry name" value="RecF/RecN/SMC_N"/>
</dbReference>
<comment type="similarity">
    <text evidence="3">Belongs to the SMC family. SMC1 subfamily.</text>
</comment>
<evidence type="ECO:0000256" key="15">
    <source>
        <dbReference type="SAM" id="Coils"/>
    </source>
</evidence>
<dbReference type="FunFam" id="3.40.50.300:FF:000564">
    <property type="entry name" value="Structural maintenance of chromosomes 1A"/>
    <property type="match status" value="1"/>
</dbReference>
<dbReference type="InterPro" id="IPR024704">
    <property type="entry name" value="SMC"/>
</dbReference>
<evidence type="ECO:0000256" key="6">
    <source>
        <dbReference type="ARBA" id="ARBA00022618"/>
    </source>
</evidence>
<evidence type="ECO:0000256" key="3">
    <source>
        <dbReference type="ARBA" id="ARBA00005597"/>
    </source>
</evidence>
<reference evidence="17" key="3">
    <citation type="submission" date="2025-09" db="UniProtKB">
        <authorList>
            <consortium name="Ensembl"/>
        </authorList>
    </citation>
    <scope>IDENTIFICATION</scope>
</reference>
<dbReference type="GO" id="GO:0005524">
    <property type="term" value="F:ATP binding"/>
    <property type="evidence" value="ECO:0007669"/>
    <property type="project" value="UniProtKB-KW"/>
</dbReference>
<keyword evidence="5" id="KW-0158">Chromosome</keyword>
<feature type="coiled-coil region" evidence="15">
    <location>
        <begin position="612"/>
        <end position="659"/>
    </location>
</feature>
<dbReference type="FunFam" id="3.40.50.300:FF:000562">
    <property type="entry name" value="Structural maintenance of chromosomes protein"/>
    <property type="match status" value="1"/>
</dbReference>
<dbReference type="InterPro" id="IPR028468">
    <property type="entry name" value="Smc1_ABC"/>
</dbReference>
<evidence type="ECO:0000259" key="16">
    <source>
        <dbReference type="SMART" id="SM00968"/>
    </source>
</evidence>
<reference evidence="17" key="2">
    <citation type="submission" date="2025-08" db="UniProtKB">
        <authorList>
            <consortium name="Ensembl"/>
        </authorList>
    </citation>
    <scope>IDENTIFICATION</scope>
</reference>
<comment type="subcellular location">
    <subcellularLocation>
        <location evidence="2">Chromosome</location>
    </subcellularLocation>
    <subcellularLocation>
        <location evidence="1">Nucleus</location>
    </subcellularLocation>
</comment>
<sequence length="1162" mass="134978">MGYLKLIEIENFKSYKGRQIIGPFHKFTAIIGPNGSGKSNLMDAISFVLAEKTSNLRVKTLKDLIHGAPVGKPAANRAFVSMVYQEDNGEERAFTRVIIGSSSEYRINSKVVGLPEYSEELEKLGILIKARNFLVFQGAVESIAMKNPKERTALFEEISRSGELAQEYDRRKKEMVKAEEDTQFNYHRKKNIAAERKEAKQEKEEAERYQRLKDEVARASVQLQLFKLYHNETEIERLNKELGQRNKEIDKDRKKMDHVEEELKDKKKELGRLMREQQTIEKEIKEKDSELNQKRPQYIKAKENTSHKIKKLEAARKSLQNAQKMYKKRKADMDELDKEMRAVELAKQEFEERMEEEAQSQGQDLTLEENQQYHRLKEEASKRAATLAQELEKFNRDQKADQDRLDLEERKKVETEVKERKMENDGKVMEQLGDARIDRQENSRQQRKAEIMESIKRLYPGSVYGRLIDLCQPTQKKYQIAVTKVLGKNMDAIIVDSEKTGRDCIQYIKEQRGEPETFLPLDYLEVKPTDEKLRELRGAKLVIDVIRYEPPHIKKALQYACGNALVCENVEDARRIAFGGPYRHKTVALDGTLFQKSGVISGGASDLKAKARRWDEKAVDKLKEKKEKLTEELKEQMKAKRKEAELRQVQSQAHGLQMRLKYSQSDLEQTKTRHLSLNMQEKSKLESELANFGPRINDIKRIIQSREREITDLRDRMNLVEDEVFVEFCKEIGVRNIREFEEEKVKRQNEIAKKRLEFETQKTRLGIQVDYEKNQLKEDQEKVMMWEQTVKKDEAEIERLKKEEHRHMKIIDETMAQLQDLKNQHLTKKSEVNDKNHEMEEIRKKLGGANKELTQLQKEVTAIETKLEQKRSDRHNLLQACKMQDIRLPLRSGTMDDISQGESSSQRTSSSVLAKEALIEIDYSILSEDLKDALSEEEIKAETNTLQQRLNEQQSILQRISAPNMKAMEKLESVRDKFQETSDAKKAKQAFEQIKKERFDRFNNCFESVSTNIDEIYKALSRNSSAQAFLGPENPEEPYLDGINYNCVAPGKRFRPMDNLSGGEKTVAALALLFAIHSYKPAPFFVLDEIDAALDNTNIGKVANYIKDQSMENFQAIVISLKEEFYTKADSLIGVYPEVSLFFCFELETDKIPKEQISLDPN</sequence>
<dbReference type="InterPro" id="IPR010935">
    <property type="entry name" value="SMC_hinge"/>
</dbReference>
<reference evidence="18" key="1">
    <citation type="submission" date="2012-01" db="EMBL/GenBank/DDBJ databases">
        <title>The Genome Sequence of Oreochromis niloticus (Nile Tilapia).</title>
        <authorList>
            <consortium name="Broad Institute Genome Assembly Team"/>
            <consortium name="Broad Institute Sequencing Platform"/>
            <person name="Di Palma F."/>
            <person name="Johnson J."/>
            <person name="Lander E.S."/>
            <person name="Lindblad-Toh K."/>
        </authorList>
    </citation>
    <scope>NUCLEOTIDE SEQUENCE [LARGE SCALE GENOMIC DNA]</scope>
</reference>
<keyword evidence="18" id="KW-1185">Reference proteome</keyword>
<dbReference type="Gene3D" id="1.20.1060.20">
    <property type="match status" value="1"/>
</dbReference>
<feature type="coiled-coil region" evidence="15">
    <location>
        <begin position="189"/>
        <end position="397"/>
    </location>
</feature>
<organism evidence="17 18">
    <name type="scientific">Oreochromis niloticus</name>
    <name type="common">Nile tilapia</name>
    <name type="synonym">Tilapia nilotica</name>
    <dbReference type="NCBI Taxonomy" id="8128"/>
    <lineage>
        <taxon>Eukaryota</taxon>
        <taxon>Metazoa</taxon>
        <taxon>Chordata</taxon>
        <taxon>Craniata</taxon>
        <taxon>Vertebrata</taxon>
        <taxon>Euteleostomi</taxon>
        <taxon>Actinopterygii</taxon>
        <taxon>Neopterygii</taxon>
        <taxon>Teleostei</taxon>
        <taxon>Neoteleostei</taxon>
        <taxon>Acanthomorphata</taxon>
        <taxon>Ovalentaria</taxon>
        <taxon>Cichlomorphae</taxon>
        <taxon>Cichliformes</taxon>
        <taxon>Cichlidae</taxon>
        <taxon>African cichlids</taxon>
        <taxon>Pseudocrenilabrinae</taxon>
        <taxon>Oreochromini</taxon>
        <taxon>Oreochromis</taxon>
    </lineage>
</organism>
<dbReference type="Gene3D" id="3.40.50.300">
    <property type="entry name" value="P-loop containing nucleotide triphosphate hydrolases"/>
    <property type="match status" value="2"/>
</dbReference>